<feature type="compositionally biased region" description="Low complexity" evidence="1">
    <location>
        <begin position="124"/>
        <end position="135"/>
    </location>
</feature>
<keyword evidence="2" id="KW-0472">Membrane</keyword>
<keyword evidence="2" id="KW-0812">Transmembrane</keyword>
<keyword evidence="2" id="KW-1133">Transmembrane helix</keyword>
<dbReference type="GO" id="GO:0042834">
    <property type="term" value="F:peptidoglycan binding"/>
    <property type="evidence" value="ECO:0007669"/>
    <property type="project" value="InterPro"/>
</dbReference>
<dbReference type="InterPro" id="IPR036680">
    <property type="entry name" value="SPOR-like_sf"/>
</dbReference>
<evidence type="ECO:0000256" key="2">
    <source>
        <dbReference type="SAM" id="Phobius"/>
    </source>
</evidence>
<dbReference type="Gene3D" id="3.30.70.1070">
    <property type="entry name" value="Sporulation related repeat"/>
    <property type="match status" value="1"/>
</dbReference>
<dbReference type="Pfam" id="PF05036">
    <property type="entry name" value="SPOR"/>
    <property type="match status" value="1"/>
</dbReference>
<sequence length="271" mass="30347">MRVDKDDRYISEQPNKDSTPSLKLLGFLQDFPRKKLIIFGLTIIIFLLFCLIIFYSFPKKPEISLAPPEVNGVTSTQETNDTITDEQNTSEVNGNQIRGTNSIIETSSDNTLNQSNTQLESFGNTNSNLSSLTNNQNKGYKANHQTVTTSNDNAVASKTNTKKNNHNSVNSKNENVGLEKNIKIKNDHYVIQLSASKSLEGLKKFIKQNNITDYHIYESKHQSGSWFVLIKGNYSSIDEANKAIKSLPTALQKDKPWVKSGATINKEKVTK</sequence>
<protein>
    <submittedName>
        <fullName evidence="4">DamX protein</fullName>
    </submittedName>
</protein>
<evidence type="ECO:0000313" key="5">
    <source>
        <dbReference type="Proteomes" id="UP000199698"/>
    </source>
</evidence>
<dbReference type="RefSeq" id="WP_091123045.1">
    <property type="nucleotide sequence ID" value="NZ_FMBA01000020.1"/>
</dbReference>
<reference evidence="5" key="1">
    <citation type="submission" date="2016-08" db="EMBL/GenBank/DDBJ databases">
        <authorList>
            <person name="Varghese N."/>
            <person name="Submissions Spin"/>
        </authorList>
    </citation>
    <scope>NUCLEOTIDE SEQUENCE [LARGE SCALE GENOMIC DNA]</scope>
    <source>
        <strain evidence="5">R-53144</strain>
    </source>
</reference>
<accession>A0A1C4BGI9</accession>
<feature type="compositionally biased region" description="Polar residues" evidence="1">
    <location>
        <begin position="72"/>
        <end position="123"/>
    </location>
</feature>
<dbReference type="EMBL" id="FMBA01000020">
    <property type="protein sequence ID" value="SCC05977.1"/>
    <property type="molecule type" value="Genomic_DNA"/>
</dbReference>
<proteinExistence type="predicted"/>
<dbReference type="SUPFAM" id="SSF110997">
    <property type="entry name" value="Sporulation related repeat"/>
    <property type="match status" value="1"/>
</dbReference>
<dbReference type="OrthoDB" id="6189127at2"/>
<dbReference type="STRING" id="1798183.GA0061080_102029"/>
<feature type="domain" description="SPOR" evidence="3">
    <location>
        <begin position="183"/>
        <end position="260"/>
    </location>
</feature>
<name>A0A1C4BGI9_9GAMM</name>
<evidence type="ECO:0000256" key="1">
    <source>
        <dbReference type="SAM" id="MobiDB-lite"/>
    </source>
</evidence>
<feature type="transmembrane region" description="Helical" evidence="2">
    <location>
        <begin position="36"/>
        <end position="57"/>
    </location>
</feature>
<dbReference type="PROSITE" id="PS51724">
    <property type="entry name" value="SPOR"/>
    <property type="match status" value="1"/>
</dbReference>
<feature type="region of interest" description="Disordered" evidence="1">
    <location>
        <begin position="71"/>
        <end position="138"/>
    </location>
</feature>
<dbReference type="InterPro" id="IPR007730">
    <property type="entry name" value="SPOR-like_dom"/>
</dbReference>
<organism evidence="4 5">
    <name type="scientific">Gilliamella intestini</name>
    <dbReference type="NCBI Taxonomy" id="1798183"/>
    <lineage>
        <taxon>Bacteria</taxon>
        <taxon>Pseudomonadati</taxon>
        <taxon>Pseudomonadota</taxon>
        <taxon>Gammaproteobacteria</taxon>
        <taxon>Orbales</taxon>
        <taxon>Orbaceae</taxon>
        <taxon>Gilliamella</taxon>
    </lineage>
</organism>
<evidence type="ECO:0000313" key="4">
    <source>
        <dbReference type="EMBL" id="SCC05977.1"/>
    </source>
</evidence>
<keyword evidence="5" id="KW-1185">Reference proteome</keyword>
<gene>
    <name evidence="4" type="ORF">GA0061080_102029</name>
</gene>
<evidence type="ECO:0000259" key="3">
    <source>
        <dbReference type="PROSITE" id="PS51724"/>
    </source>
</evidence>
<dbReference type="Proteomes" id="UP000199698">
    <property type="component" value="Unassembled WGS sequence"/>
</dbReference>
<dbReference type="AlphaFoldDB" id="A0A1C4BGI9"/>